<dbReference type="Pfam" id="PF00015">
    <property type="entry name" value="MCPsignal"/>
    <property type="match status" value="1"/>
</dbReference>
<dbReference type="InterPro" id="IPR004089">
    <property type="entry name" value="MCPsignal_dom"/>
</dbReference>
<dbReference type="PANTHER" id="PTHR32089:SF112">
    <property type="entry name" value="LYSOZYME-LIKE PROTEIN-RELATED"/>
    <property type="match status" value="1"/>
</dbReference>
<dbReference type="KEGG" id="sgy:Sgly_2802"/>
<organism evidence="4 5">
    <name type="scientific">Syntrophobotulus glycolicus (strain DSM 8271 / FlGlyR)</name>
    <dbReference type="NCBI Taxonomy" id="645991"/>
    <lineage>
        <taxon>Bacteria</taxon>
        <taxon>Bacillati</taxon>
        <taxon>Bacillota</taxon>
        <taxon>Clostridia</taxon>
        <taxon>Eubacteriales</taxon>
        <taxon>Desulfitobacteriaceae</taxon>
        <taxon>Syntrophobotulus</taxon>
    </lineage>
</organism>
<keyword evidence="5" id="KW-1185">Reference proteome</keyword>
<reference evidence="4 5" key="1">
    <citation type="journal article" date="2011" name="Stand. Genomic Sci.">
        <title>Complete genome sequence of Syntrophobotulus glycolicus type strain (FlGlyR).</title>
        <authorList>
            <person name="Han C."/>
            <person name="Mwirichia R."/>
            <person name="Chertkov O."/>
            <person name="Held B."/>
            <person name="Lapidus A."/>
            <person name="Nolan M."/>
            <person name="Lucas S."/>
            <person name="Hammon N."/>
            <person name="Deshpande S."/>
            <person name="Cheng J.F."/>
            <person name="Tapia R."/>
            <person name="Goodwin L."/>
            <person name="Pitluck S."/>
            <person name="Huntemann M."/>
            <person name="Liolios K."/>
            <person name="Ivanova N."/>
            <person name="Pagani I."/>
            <person name="Mavromatis K."/>
            <person name="Ovchinikova G."/>
            <person name="Pati A."/>
            <person name="Chen A."/>
            <person name="Palaniappan K."/>
            <person name="Land M."/>
            <person name="Hauser L."/>
            <person name="Brambilla E.M."/>
            <person name="Rohde M."/>
            <person name="Spring S."/>
            <person name="Sikorski J."/>
            <person name="Goker M."/>
            <person name="Woyke T."/>
            <person name="Bristow J."/>
            <person name="Eisen J.A."/>
            <person name="Markowitz V."/>
            <person name="Hugenholtz P."/>
            <person name="Kyrpides N.C."/>
            <person name="Klenk H.P."/>
            <person name="Detter J.C."/>
        </authorList>
    </citation>
    <scope>NUCLEOTIDE SEQUENCE [LARGE SCALE GENOMIC DNA]</scope>
    <source>
        <strain evidence="5">DSM 8271 / FlGlyR</strain>
    </source>
</reference>
<dbReference type="GO" id="GO:0016020">
    <property type="term" value="C:membrane"/>
    <property type="evidence" value="ECO:0007669"/>
    <property type="project" value="InterPro"/>
</dbReference>
<dbReference type="PROSITE" id="PS50111">
    <property type="entry name" value="CHEMOTAXIS_TRANSDUC_2"/>
    <property type="match status" value="1"/>
</dbReference>
<name>F0SYG0_SYNGF</name>
<accession>F0SYG0</accession>
<dbReference type="STRING" id="645991.Sgly_2802"/>
<dbReference type="PANTHER" id="PTHR32089">
    <property type="entry name" value="METHYL-ACCEPTING CHEMOTAXIS PROTEIN MCPB"/>
    <property type="match status" value="1"/>
</dbReference>
<evidence type="ECO:0000256" key="1">
    <source>
        <dbReference type="ARBA" id="ARBA00023224"/>
    </source>
</evidence>
<protein>
    <submittedName>
        <fullName evidence="4">Methyl-accepting chemotaxis sensory transducer</fullName>
    </submittedName>
</protein>
<proteinExistence type="predicted"/>
<dbReference type="AlphaFoldDB" id="F0SYG0"/>
<dbReference type="GO" id="GO:0007165">
    <property type="term" value="P:signal transduction"/>
    <property type="evidence" value="ECO:0007669"/>
    <property type="project" value="UniProtKB-KW"/>
</dbReference>
<evidence type="ECO:0000259" key="3">
    <source>
        <dbReference type="PROSITE" id="PS50111"/>
    </source>
</evidence>
<dbReference type="SUPFAM" id="SSF103190">
    <property type="entry name" value="Sensory domain-like"/>
    <property type="match status" value="1"/>
</dbReference>
<feature type="domain" description="Methyl-accepting transducer" evidence="3">
    <location>
        <begin position="114"/>
        <end position="277"/>
    </location>
</feature>
<dbReference type="RefSeq" id="WP_013625892.1">
    <property type="nucleotide sequence ID" value="NC_015172.1"/>
</dbReference>
<evidence type="ECO:0000313" key="5">
    <source>
        <dbReference type="Proteomes" id="UP000007488"/>
    </source>
</evidence>
<dbReference type="Gene3D" id="1.10.287.950">
    <property type="entry name" value="Methyl-accepting chemotaxis protein"/>
    <property type="match status" value="1"/>
</dbReference>
<evidence type="ECO:0000256" key="2">
    <source>
        <dbReference type="PROSITE-ProRule" id="PRU00284"/>
    </source>
</evidence>
<reference evidence="5" key="2">
    <citation type="submission" date="2011-02" db="EMBL/GenBank/DDBJ databases">
        <title>The complete genome of Syntrophobotulus glycolicus DSM 8271.</title>
        <authorList>
            <person name="Lucas S."/>
            <person name="Copeland A."/>
            <person name="Lapidus A."/>
            <person name="Bruce D."/>
            <person name="Goodwin L."/>
            <person name="Pitluck S."/>
            <person name="Kyrpides N."/>
            <person name="Mavromatis K."/>
            <person name="Pagani I."/>
            <person name="Ivanova N."/>
            <person name="Mikhailova N."/>
            <person name="Chertkov O."/>
            <person name="Held B."/>
            <person name="Detter J.C."/>
            <person name="Tapia R."/>
            <person name="Han C."/>
            <person name="Land M."/>
            <person name="Hauser L."/>
            <person name="Markowitz V."/>
            <person name="Cheng J.-F."/>
            <person name="Hugenholtz P."/>
            <person name="Woyke T."/>
            <person name="Wu D."/>
            <person name="Spring S."/>
            <person name="Schroeder M."/>
            <person name="Brambilla E."/>
            <person name="Klenk H.-P."/>
            <person name="Eisen J.A."/>
        </authorList>
    </citation>
    <scope>NUCLEOTIDE SEQUENCE [LARGE SCALE GENOMIC DNA]</scope>
    <source>
        <strain evidence="5">DSM 8271 / FlGlyR</strain>
    </source>
</reference>
<dbReference type="Proteomes" id="UP000007488">
    <property type="component" value="Chromosome"/>
</dbReference>
<dbReference type="InterPro" id="IPR029151">
    <property type="entry name" value="Sensor-like_sf"/>
</dbReference>
<evidence type="ECO:0000313" key="4">
    <source>
        <dbReference type="EMBL" id="ADY57072.1"/>
    </source>
</evidence>
<dbReference type="eggNOG" id="COG0840">
    <property type="taxonomic scope" value="Bacteria"/>
</dbReference>
<dbReference type="HOGENOM" id="CLU_043276_0_0_9"/>
<sequence length="277" mass="30253">MEKFTGRETLEFFIRIAPILNRLFLMDVFVAVSDRETILSYRAAKTFDIGVKSGDRIKEGTSLAKAMKERKEEILEVGKEVLGVAYKTITEPIFDENDQVIGAISVGTSLQNQNKLREVIEQFSASFQEINSSVQEIASGAENLAKIGEELSQTAVNTKEDVRKTDDIIQMIREIADQTKLLGLNAAIEAARAGENGRGFAVVADEIRSLSAESNNSAKEVNTILRAIAESSNSISSDIQELSAVSEEQSAAMEQISASVQQLVGQLDSLGEFTKII</sequence>
<dbReference type="SMART" id="SM00283">
    <property type="entry name" value="MA"/>
    <property type="match status" value="1"/>
</dbReference>
<keyword evidence="1 2" id="KW-0807">Transducer</keyword>
<dbReference type="SUPFAM" id="SSF58104">
    <property type="entry name" value="Methyl-accepting chemotaxis protein (MCP) signaling domain"/>
    <property type="match status" value="1"/>
</dbReference>
<dbReference type="EMBL" id="CP002547">
    <property type="protein sequence ID" value="ADY57072.1"/>
    <property type="molecule type" value="Genomic_DNA"/>
</dbReference>
<gene>
    <name evidence="4" type="ordered locus">Sgly_2802</name>
</gene>